<proteinExistence type="predicted"/>
<reference evidence="2" key="1">
    <citation type="submission" date="2016-10" db="EMBL/GenBank/DDBJ databases">
        <authorList>
            <person name="Varghese N."/>
            <person name="Submissions S."/>
        </authorList>
    </citation>
    <scope>NUCLEOTIDE SEQUENCE [LARGE SCALE GENOMIC DNA]</scope>
    <source>
        <strain evidence="2">CGMCC 4.6856</strain>
    </source>
</reference>
<evidence type="ECO:0000313" key="1">
    <source>
        <dbReference type="EMBL" id="SEQ42006.1"/>
    </source>
</evidence>
<evidence type="ECO:0000313" key="2">
    <source>
        <dbReference type="Proteomes" id="UP000198504"/>
    </source>
</evidence>
<gene>
    <name evidence="1" type="ORF">SAMN05421756_103402</name>
</gene>
<name>A0A1H9FVT9_9ACTN</name>
<dbReference type="Proteomes" id="UP000198504">
    <property type="component" value="Unassembled WGS sequence"/>
</dbReference>
<organism evidence="1 2">
    <name type="scientific">Microlunatus flavus</name>
    <dbReference type="NCBI Taxonomy" id="1036181"/>
    <lineage>
        <taxon>Bacteria</taxon>
        <taxon>Bacillati</taxon>
        <taxon>Actinomycetota</taxon>
        <taxon>Actinomycetes</taxon>
        <taxon>Propionibacteriales</taxon>
        <taxon>Propionibacteriaceae</taxon>
        <taxon>Microlunatus</taxon>
    </lineage>
</organism>
<keyword evidence="2" id="KW-1185">Reference proteome</keyword>
<accession>A0A1H9FVT9</accession>
<sequence>MVRVRVPIVDAVEWEPWLESQFSRAAHAAGLGYDGGEEEDDFEVHDFFDGDNAAEVGVVQRLVLDVLTRRKKPRTVTATGSGEVTVAEAPDSPWLRALIPSDHSYLRAVHRRAKAACSDPQLRDWWSESGYKGLWFQLRPLEQPKRPWPFSREPGQILFTLAAVAELAILDEERPARAAVRAAAEQTIDAVLRQTAAHLGRPLPV</sequence>
<dbReference type="AlphaFoldDB" id="A0A1H9FVT9"/>
<protein>
    <submittedName>
        <fullName evidence="1">Uncharacterized protein</fullName>
    </submittedName>
</protein>
<dbReference type="EMBL" id="FOFA01000003">
    <property type="protein sequence ID" value="SEQ42006.1"/>
    <property type="molecule type" value="Genomic_DNA"/>
</dbReference>